<dbReference type="EMBL" id="DABBID010000001">
    <property type="protein sequence ID" value="HAH4304714.1"/>
    <property type="molecule type" value="Genomic_DNA"/>
</dbReference>
<proteinExistence type="predicted"/>
<dbReference type="Gene3D" id="1.10.3730.20">
    <property type="match status" value="1"/>
</dbReference>
<dbReference type="AlphaFoldDB" id="A0A7B2AMT0"/>
<keyword evidence="5" id="KW-0997">Cell inner membrane</keyword>
<evidence type="ECO:0000256" key="4">
    <source>
        <dbReference type="ARBA" id="ARBA00022516"/>
    </source>
</evidence>
<sequence length="124" mass="13604">MTFFVFLLALTSVSLNALAQVALRKTMLSIPPLPEAVTGYFNFAYQLLINPWFVAGMSCYVLSIGLWMAVLGKVEVSLAYPLLSIGYVITAIIGYFFLNEDVNTLRLIGLSLICVGIIFISRSA</sequence>
<evidence type="ECO:0000256" key="6">
    <source>
        <dbReference type="ARBA" id="ARBA00022556"/>
    </source>
</evidence>
<evidence type="ECO:0000256" key="8">
    <source>
        <dbReference type="ARBA" id="ARBA00022985"/>
    </source>
</evidence>
<evidence type="ECO:0000259" key="12">
    <source>
        <dbReference type="Pfam" id="PF00892"/>
    </source>
</evidence>
<dbReference type="Pfam" id="PF00892">
    <property type="entry name" value="EamA"/>
    <property type="match status" value="1"/>
</dbReference>
<dbReference type="GO" id="GO:0005886">
    <property type="term" value="C:plasma membrane"/>
    <property type="evidence" value="ECO:0007669"/>
    <property type="project" value="UniProtKB-SubCell"/>
</dbReference>
<dbReference type="GO" id="GO:0009103">
    <property type="term" value="P:lipopolysaccharide biosynthetic process"/>
    <property type="evidence" value="ECO:0007669"/>
    <property type="project" value="UniProtKB-KW"/>
</dbReference>
<evidence type="ECO:0000256" key="9">
    <source>
        <dbReference type="ARBA" id="ARBA00022989"/>
    </source>
</evidence>
<evidence type="ECO:0000313" key="13">
    <source>
        <dbReference type="EMBL" id="HAH4304714.1"/>
    </source>
</evidence>
<keyword evidence="9" id="KW-1133">Transmembrane helix</keyword>
<dbReference type="PANTHER" id="PTHR30561:SF9">
    <property type="entry name" value="4-AMINO-4-DEOXY-L-ARABINOSE-PHOSPHOUNDECAPRENOL FLIPPASE SUBUNIT ARNF-RELATED"/>
    <property type="match status" value="1"/>
</dbReference>
<accession>A0A7B2AMT0</accession>
<dbReference type="InterPro" id="IPR037185">
    <property type="entry name" value="EmrE-like"/>
</dbReference>
<dbReference type="PANTHER" id="PTHR30561">
    <property type="entry name" value="SMR FAMILY PROTON-DEPENDENT DRUG EFFLUX TRANSPORTER SUGE"/>
    <property type="match status" value="1"/>
</dbReference>
<dbReference type="GO" id="GO:0009245">
    <property type="term" value="P:lipid A biosynthetic process"/>
    <property type="evidence" value="ECO:0007669"/>
    <property type="project" value="UniProtKB-KW"/>
</dbReference>
<keyword evidence="2" id="KW-0813">Transport</keyword>
<organism evidence="13">
    <name type="scientific">Escherichia coli</name>
    <dbReference type="NCBI Taxonomy" id="562"/>
    <lineage>
        <taxon>Bacteria</taxon>
        <taxon>Pseudomonadati</taxon>
        <taxon>Pseudomonadota</taxon>
        <taxon>Gammaproteobacteria</taxon>
        <taxon>Enterobacterales</taxon>
        <taxon>Enterobacteriaceae</taxon>
        <taxon>Escherichia</taxon>
    </lineage>
</organism>
<dbReference type="InterPro" id="IPR000620">
    <property type="entry name" value="EamA_dom"/>
</dbReference>
<name>A0A7B2AMT0_ECOLX</name>
<evidence type="ECO:0000256" key="5">
    <source>
        <dbReference type="ARBA" id="ARBA00022519"/>
    </source>
</evidence>
<keyword evidence="6" id="KW-0441">Lipid A biosynthesis</keyword>
<keyword evidence="7" id="KW-0812">Transmembrane</keyword>
<keyword evidence="8" id="KW-0448">Lipopolysaccharide biosynthesis</keyword>
<reference evidence="13" key="2">
    <citation type="submission" date="2019-12" db="EMBL/GenBank/DDBJ databases">
        <authorList>
            <consortium name="NCBI Pathogen Detection Project"/>
        </authorList>
    </citation>
    <scope>NUCLEOTIDE SEQUENCE</scope>
    <source>
        <strain evidence="13">EC00751</strain>
    </source>
</reference>
<keyword evidence="3" id="KW-1003">Cell membrane</keyword>
<gene>
    <name evidence="13" type="ORF">GRC96_00150</name>
</gene>
<evidence type="ECO:0000256" key="1">
    <source>
        <dbReference type="ARBA" id="ARBA00004651"/>
    </source>
</evidence>
<protein>
    <submittedName>
        <fullName evidence="13">EamA family transporter</fullName>
    </submittedName>
</protein>
<comment type="caution">
    <text evidence="13">The sequence shown here is derived from an EMBL/GenBank/DDBJ whole genome shotgun (WGS) entry which is preliminary data.</text>
</comment>
<evidence type="ECO:0000256" key="11">
    <source>
        <dbReference type="ARBA" id="ARBA00023136"/>
    </source>
</evidence>
<evidence type="ECO:0000256" key="10">
    <source>
        <dbReference type="ARBA" id="ARBA00023098"/>
    </source>
</evidence>
<keyword evidence="4" id="KW-0444">Lipid biosynthesis</keyword>
<dbReference type="InterPro" id="IPR000390">
    <property type="entry name" value="Small_drug/metabolite_transptr"/>
</dbReference>
<reference evidence="13" key="1">
    <citation type="journal article" date="2018" name="Genome Biol.">
        <title>SKESA: strategic k-mer extension for scrupulous assemblies.</title>
        <authorList>
            <person name="Souvorov A."/>
            <person name="Agarwala R."/>
            <person name="Lipman D.J."/>
        </authorList>
    </citation>
    <scope>NUCLEOTIDE SEQUENCE</scope>
    <source>
        <strain evidence="13">EC00751</strain>
    </source>
</reference>
<dbReference type="RefSeq" id="WP_023566126.1">
    <property type="nucleotide sequence ID" value="NZ_BGFO01000193.1"/>
</dbReference>
<keyword evidence="11" id="KW-0472">Membrane</keyword>
<dbReference type="GO" id="GO:0022857">
    <property type="term" value="F:transmembrane transporter activity"/>
    <property type="evidence" value="ECO:0007669"/>
    <property type="project" value="InterPro"/>
</dbReference>
<evidence type="ECO:0000256" key="7">
    <source>
        <dbReference type="ARBA" id="ARBA00022692"/>
    </source>
</evidence>
<evidence type="ECO:0000256" key="3">
    <source>
        <dbReference type="ARBA" id="ARBA00022475"/>
    </source>
</evidence>
<dbReference type="SUPFAM" id="SSF103481">
    <property type="entry name" value="Multidrug resistance efflux transporter EmrE"/>
    <property type="match status" value="1"/>
</dbReference>
<evidence type="ECO:0000256" key="2">
    <source>
        <dbReference type="ARBA" id="ARBA00022448"/>
    </source>
</evidence>
<comment type="subcellular location">
    <subcellularLocation>
        <location evidence="1">Cell membrane</location>
        <topology evidence="1">Multi-pass membrane protein</topology>
    </subcellularLocation>
</comment>
<keyword evidence="10" id="KW-0443">Lipid metabolism</keyword>
<feature type="domain" description="EamA" evidence="12">
    <location>
        <begin position="12"/>
        <end position="121"/>
    </location>
</feature>